<evidence type="ECO:0000313" key="1">
    <source>
        <dbReference type="EMBL" id="GBN44318.1"/>
    </source>
</evidence>
<evidence type="ECO:0000313" key="2">
    <source>
        <dbReference type="Proteomes" id="UP000499080"/>
    </source>
</evidence>
<keyword evidence="2" id="KW-1185">Reference proteome</keyword>
<name>A0A4Y2NXM7_ARAVE</name>
<dbReference type="EMBL" id="BGPR01130316">
    <property type="protein sequence ID" value="GBN44318.1"/>
    <property type="molecule type" value="Genomic_DNA"/>
</dbReference>
<accession>A0A4Y2NXM7</accession>
<organism evidence="1 2">
    <name type="scientific">Araneus ventricosus</name>
    <name type="common">Orbweaver spider</name>
    <name type="synonym">Epeira ventricosa</name>
    <dbReference type="NCBI Taxonomy" id="182803"/>
    <lineage>
        <taxon>Eukaryota</taxon>
        <taxon>Metazoa</taxon>
        <taxon>Ecdysozoa</taxon>
        <taxon>Arthropoda</taxon>
        <taxon>Chelicerata</taxon>
        <taxon>Arachnida</taxon>
        <taxon>Araneae</taxon>
        <taxon>Araneomorphae</taxon>
        <taxon>Entelegynae</taxon>
        <taxon>Araneoidea</taxon>
        <taxon>Araneidae</taxon>
        <taxon>Araneus</taxon>
    </lineage>
</organism>
<proteinExistence type="predicted"/>
<gene>
    <name evidence="1" type="ORF">AVEN_81820_1</name>
</gene>
<sequence length="127" mass="15269">MVRKILRNILQGYPFKIKHIQELVPADLPKREDFALQFLARMKVHNPWPWTILWTHGAHSHLQGSVNTQNYRIRARDNPFQMQPLPLHSKKSHCVTRVYGSIYRWPFLFRGDWAFGFCYLYSQWDTL</sequence>
<dbReference type="AlphaFoldDB" id="A0A4Y2NXM7"/>
<reference evidence="1 2" key="1">
    <citation type="journal article" date="2019" name="Sci. Rep.">
        <title>Orb-weaving spider Araneus ventricosus genome elucidates the spidroin gene catalogue.</title>
        <authorList>
            <person name="Kono N."/>
            <person name="Nakamura H."/>
            <person name="Ohtoshi R."/>
            <person name="Moran D.A.P."/>
            <person name="Shinohara A."/>
            <person name="Yoshida Y."/>
            <person name="Fujiwara M."/>
            <person name="Mori M."/>
            <person name="Tomita M."/>
            <person name="Arakawa K."/>
        </authorList>
    </citation>
    <scope>NUCLEOTIDE SEQUENCE [LARGE SCALE GENOMIC DNA]</scope>
</reference>
<protein>
    <submittedName>
        <fullName evidence="1">Uncharacterized protein</fullName>
    </submittedName>
</protein>
<comment type="caution">
    <text evidence="1">The sequence shown here is derived from an EMBL/GenBank/DDBJ whole genome shotgun (WGS) entry which is preliminary data.</text>
</comment>
<dbReference type="Proteomes" id="UP000499080">
    <property type="component" value="Unassembled WGS sequence"/>
</dbReference>